<proteinExistence type="predicted"/>
<gene>
    <name evidence="1" type="ORF">DHETER_LOCUS13266</name>
</gene>
<comment type="caution">
    <text evidence="1">The sequence shown here is derived from an EMBL/GenBank/DDBJ whole genome shotgun (WGS) entry which is preliminary data.</text>
</comment>
<sequence length="80" mass="9287">FQPANSTFGIYGLYPTILIAAPDARRLGTLSEKATKLMLISFHGISHKVESFRWHEFRRLLGHEINAYFVSNYYLQVRLN</sequence>
<evidence type="ECO:0000313" key="2">
    <source>
        <dbReference type="Proteomes" id="UP000789702"/>
    </source>
</evidence>
<reference evidence="1" key="1">
    <citation type="submission" date="2021-06" db="EMBL/GenBank/DDBJ databases">
        <authorList>
            <person name="Kallberg Y."/>
            <person name="Tangrot J."/>
            <person name="Rosling A."/>
        </authorList>
    </citation>
    <scope>NUCLEOTIDE SEQUENCE</scope>
    <source>
        <strain evidence="1">IL203A</strain>
    </source>
</reference>
<protein>
    <submittedName>
        <fullName evidence="1">5112_t:CDS:1</fullName>
    </submittedName>
</protein>
<dbReference type="EMBL" id="CAJVPU010035636">
    <property type="protein sequence ID" value="CAG8728243.1"/>
    <property type="molecule type" value="Genomic_DNA"/>
</dbReference>
<organism evidence="1 2">
    <name type="scientific">Dentiscutata heterogama</name>
    <dbReference type="NCBI Taxonomy" id="1316150"/>
    <lineage>
        <taxon>Eukaryota</taxon>
        <taxon>Fungi</taxon>
        <taxon>Fungi incertae sedis</taxon>
        <taxon>Mucoromycota</taxon>
        <taxon>Glomeromycotina</taxon>
        <taxon>Glomeromycetes</taxon>
        <taxon>Diversisporales</taxon>
        <taxon>Gigasporaceae</taxon>
        <taxon>Dentiscutata</taxon>
    </lineage>
</organism>
<keyword evidence="2" id="KW-1185">Reference proteome</keyword>
<name>A0ACA9Q0N0_9GLOM</name>
<feature type="non-terminal residue" evidence="1">
    <location>
        <position position="80"/>
    </location>
</feature>
<feature type="non-terminal residue" evidence="1">
    <location>
        <position position="1"/>
    </location>
</feature>
<accession>A0ACA9Q0N0</accession>
<dbReference type="Proteomes" id="UP000789702">
    <property type="component" value="Unassembled WGS sequence"/>
</dbReference>
<evidence type="ECO:0000313" key="1">
    <source>
        <dbReference type="EMBL" id="CAG8728243.1"/>
    </source>
</evidence>